<evidence type="ECO:0000313" key="2">
    <source>
        <dbReference type="Proteomes" id="UP000502179"/>
    </source>
</evidence>
<gene>
    <name evidence="1" type="ORF">G4V39_00645</name>
</gene>
<dbReference type="Proteomes" id="UP000502179">
    <property type="component" value="Chromosome"/>
</dbReference>
<accession>A0A6G7PTI0</accession>
<dbReference type="RefSeq" id="WP_166031089.1">
    <property type="nucleotide sequence ID" value="NZ_CP048877.1"/>
</dbReference>
<dbReference type="InterPro" id="IPR046598">
    <property type="entry name" value="DUF6657"/>
</dbReference>
<evidence type="ECO:0000313" key="1">
    <source>
        <dbReference type="EMBL" id="QIJ70866.1"/>
    </source>
</evidence>
<keyword evidence="2" id="KW-1185">Reference proteome</keyword>
<dbReference type="Pfam" id="PF20362">
    <property type="entry name" value="DUF6657"/>
    <property type="match status" value="1"/>
</dbReference>
<reference evidence="1 2" key="1">
    <citation type="submission" date="2020-02" db="EMBL/GenBank/DDBJ databases">
        <title>Genome analysis of Thermosulfuriphilus ammonigenes ST65T, an anaerobic thermophilic chemolithoautotrophic bacterium isolated from a deep-sea hydrothermal vent.</title>
        <authorList>
            <person name="Slobodkina G."/>
            <person name="Allioux M."/>
            <person name="Merkel A."/>
            <person name="Alain K."/>
            <person name="Jebbar M."/>
            <person name="Slobodkin A."/>
        </authorList>
    </citation>
    <scope>NUCLEOTIDE SEQUENCE [LARGE SCALE GENOMIC DNA]</scope>
    <source>
        <strain evidence="1 2">ST65</strain>
    </source>
</reference>
<sequence>MAEIKSALEIAMEKAEKIGKASTEEMSRLEAMDRGRRLAARFLKEKELNLEEEIKKVPPQEIHVLLEGLEEVFLRNIFLPRDQDSLTHTISRALEGLRLIKGPQASRILQEIERLLLGYLQMKSDLYQRFRQQFQSNMAGLEQAIAQQYGLSGPIDPEALPQFQEEWQKVEADLKERFQQQLNQLKAALLTL</sequence>
<dbReference type="KEGG" id="tav:G4V39_00645"/>
<name>A0A6G7PTI0_9BACT</name>
<dbReference type="EMBL" id="CP048877">
    <property type="protein sequence ID" value="QIJ70866.1"/>
    <property type="molecule type" value="Genomic_DNA"/>
</dbReference>
<dbReference type="AlphaFoldDB" id="A0A6G7PTI0"/>
<protein>
    <submittedName>
        <fullName evidence="1">Uncharacterized protein</fullName>
    </submittedName>
</protein>
<proteinExistence type="predicted"/>
<organism evidence="1 2">
    <name type="scientific">Thermosulfuriphilus ammonigenes</name>
    <dbReference type="NCBI Taxonomy" id="1936021"/>
    <lineage>
        <taxon>Bacteria</taxon>
        <taxon>Pseudomonadati</taxon>
        <taxon>Thermodesulfobacteriota</taxon>
        <taxon>Thermodesulfobacteria</taxon>
        <taxon>Thermodesulfobacteriales</taxon>
        <taxon>Thermodesulfobacteriaceae</taxon>
        <taxon>Thermosulfuriphilus</taxon>
    </lineage>
</organism>